<feature type="compositionally biased region" description="Basic residues" evidence="1">
    <location>
        <begin position="159"/>
        <end position="171"/>
    </location>
</feature>
<accession>A0A7J0F9Q9</accession>
<dbReference type="EMBL" id="BJWL01000010">
    <property type="protein sequence ID" value="GFY95176.1"/>
    <property type="molecule type" value="Genomic_DNA"/>
</dbReference>
<name>A0A7J0F9Q9_9ERIC</name>
<evidence type="ECO:0000313" key="2">
    <source>
        <dbReference type="EMBL" id="GFY95176.1"/>
    </source>
</evidence>
<organism evidence="2 3">
    <name type="scientific">Actinidia rufa</name>
    <dbReference type="NCBI Taxonomy" id="165716"/>
    <lineage>
        <taxon>Eukaryota</taxon>
        <taxon>Viridiplantae</taxon>
        <taxon>Streptophyta</taxon>
        <taxon>Embryophyta</taxon>
        <taxon>Tracheophyta</taxon>
        <taxon>Spermatophyta</taxon>
        <taxon>Magnoliopsida</taxon>
        <taxon>eudicotyledons</taxon>
        <taxon>Gunneridae</taxon>
        <taxon>Pentapetalae</taxon>
        <taxon>asterids</taxon>
        <taxon>Ericales</taxon>
        <taxon>Actinidiaceae</taxon>
        <taxon>Actinidia</taxon>
    </lineage>
</organism>
<keyword evidence="3" id="KW-1185">Reference proteome</keyword>
<comment type="caution">
    <text evidence="2">The sequence shown here is derived from an EMBL/GenBank/DDBJ whole genome shotgun (WGS) entry which is preliminary data.</text>
</comment>
<reference evidence="2 3" key="1">
    <citation type="submission" date="2019-07" db="EMBL/GenBank/DDBJ databases">
        <title>De Novo Assembly of kiwifruit Actinidia rufa.</title>
        <authorList>
            <person name="Sugita-Konishi S."/>
            <person name="Sato K."/>
            <person name="Mori E."/>
            <person name="Abe Y."/>
            <person name="Kisaki G."/>
            <person name="Hamano K."/>
            <person name="Suezawa K."/>
            <person name="Otani M."/>
            <person name="Fukuda T."/>
            <person name="Manabe T."/>
            <person name="Gomi K."/>
            <person name="Tabuchi M."/>
            <person name="Akimitsu K."/>
            <person name="Kataoka I."/>
        </authorList>
    </citation>
    <scope>NUCLEOTIDE SEQUENCE [LARGE SCALE GENOMIC DNA]</scope>
    <source>
        <strain evidence="3">cv. Fuchu</strain>
    </source>
</reference>
<protein>
    <submittedName>
        <fullName evidence="2">Uncharacterized protein</fullName>
    </submittedName>
</protein>
<evidence type="ECO:0000313" key="3">
    <source>
        <dbReference type="Proteomes" id="UP000585474"/>
    </source>
</evidence>
<feature type="compositionally biased region" description="Basic and acidic residues" evidence="1">
    <location>
        <begin position="92"/>
        <end position="107"/>
    </location>
</feature>
<feature type="region of interest" description="Disordered" evidence="1">
    <location>
        <begin position="303"/>
        <end position="355"/>
    </location>
</feature>
<dbReference type="OrthoDB" id="117847at2759"/>
<gene>
    <name evidence="2" type="ORF">Acr_10g0005610</name>
</gene>
<sequence length="809" mass="90707">MEAHLLYIRRAEKSAEGAEQDVILGGLREHTACCCVQRGLRERGWGSAMVLLRAQRALIDLTESGLELVAVRSERDSEMSLGTTIGIRAKFKSPESHRSDFGGERKPISNSDQIRSAQKWRLSIPPDSSRRDEAPAPNRVKIGRRTSPHAPPEVSARQIHARPRAPRAPRKKTSVLMRAPMRPPCVPVVKSLILTRKALSEFSRRSGFIREVGFRIFCFYKGEVRWRSDLRALIMLSDADYAPGKLRMKDTEGDEQEDDWHDETSAHRLWTKLEEMYREKTSQNKVLLRRLVLKLQRGTTVAEQTSEFQRATGRGQKKRPEKRSQEGGHRGQEKRRDKKNCPRNKAQDQSSEAATTAMMAVDESDVLLAASADEESDWISDSGIAYHLCRDKEVFSTHVACEGLVRMANDAIVGKGQSASGGTLRVSKGNRRSCMRRKTGRLYRLRENVQTGELLSDIGPVVLARWMDEEATVAQRHAKQAQEYLMDVLERSTVEQERKEMLWDTCGSLARHEKVQPVQDFHEEAQRRETESMHNDRRDVAGTSLFRSRSVAVISPVVHTREERWSHDNLQSDVLCRAPRWGGAGHLSEKVQALRSYGGAGSEVVGMDNLKTTDYPPMGWRGRLLEAAFIESCQRRKSPFEAEEEKRGRGGRKEWQREKKAAEDCQKMEAHLLYIRRAEKSAEGAEQDVILGGLREHTACCCVQRGLRERGWGSAMVLLRAQRALIDLTESGLELVAVRSERDSEMVRDERVLRGSVTSAIHCGGLMLPGAVPGTVGVTCIGTACVAIALAKSEVAVAKASGVPQEPQS</sequence>
<dbReference type="Proteomes" id="UP000585474">
    <property type="component" value="Unassembled WGS sequence"/>
</dbReference>
<dbReference type="AlphaFoldDB" id="A0A7J0F9Q9"/>
<feature type="compositionally biased region" description="Basic and acidic residues" evidence="1">
    <location>
        <begin position="322"/>
        <end position="335"/>
    </location>
</feature>
<evidence type="ECO:0000256" key="1">
    <source>
        <dbReference type="SAM" id="MobiDB-lite"/>
    </source>
</evidence>
<feature type="region of interest" description="Disordered" evidence="1">
    <location>
        <begin position="92"/>
        <end position="171"/>
    </location>
</feature>
<proteinExistence type="predicted"/>